<evidence type="ECO:0000313" key="3">
    <source>
        <dbReference type="Proteomes" id="UP000320085"/>
    </source>
</evidence>
<name>A0A543PUN9_9MICO</name>
<sequence>MSHHQTHGEHGRDHECRGGGTHHCHDACHCECCGRYGRYHDQPTCTCPCHGHGHGCNAHDHDHHGDHDHDDGHDGDHDGGTTVGWNNPGRPGHTTGTSTGQVPGGTLTPGNFGTRPPSQWPGPRDQLYLPFLFMRANPGDLGARPVVGPFWESPDIYLLADTDPAAAPPVPPALGQNALAGKPNTLYAHVWNFGLSAAPNVVVEFYWCDPTLGIGPSGANLIAQTMTSLGARGSGHAHAVVKCPVAWTPTFVNGGHECLVVRIWDETSDGLGTPPWDAALNRHVAQRNIHVVAAGDPGNLLAPQGMRLAPAEQLVATLATPLTLRVGPLFGEPAAVTVERAAPASMPWLQLRTGVRGQFPAQAAPSGDLSLSAPRPVGHGPGFGGGATTQQVAHDDQQVTFTAGDSPPGPGQAHVYRVTASQQGQVFGGYTIVLLG</sequence>
<comment type="caution">
    <text evidence="2">The sequence shown here is derived from an EMBL/GenBank/DDBJ whole genome shotgun (WGS) entry which is preliminary data.</text>
</comment>
<dbReference type="GO" id="GO:0005975">
    <property type="term" value="P:carbohydrate metabolic process"/>
    <property type="evidence" value="ECO:0007669"/>
    <property type="project" value="UniProtKB-ARBA"/>
</dbReference>
<accession>A0A543PUN9</accession>
<feature type="region of interest" description="Disordered" evidence="1">
    <location>
        <begin position="63"/>
        <end position="104"/>
    </location>
</feature>
<dbReference type="InterPro" id="IPR013783">
    <property type="entry name" value="Ig-like_fold"/>
</dbReference>
<dbReference type="EMBL" id="VFQF01000001">
    <property type="protein sequence ID" value="TQN47766.1"/>
    <property type="molecule type" value="Genomic_DNA"/>
</dbReference>
<reference evidence="2 3" key="1">
    <citation type="submission" date="2019-06" db="EMBL/GenBank/DDBJ databases">
        <title>Sequencing the genomes of 1000 actinobacteria strains.</title>
        <authorList>
            <person name="Klenk H.-P."/>
        </authorList>
    </citation>
    <scope>NUCLEOTIDE SEQUENCE [LARGE SCALE GENOMIC DNA]</scope>
    <source>
        <strain evidence="2 3">DSM 21776</strain>
    </source>
</reference>
<evidence type="ECO:0000313" key="2">
    <source>
        <dbReference type="EMBL" id="TQN47766.1"/>
    </source>
</evidence>
<proteinExistence type="predicted"/>
<dbReference type="Proteomes" id="UP000320085">
    <property type="component" value="Unassembled WGS sequence"/>
</dbReference>
<protein>
    <submittedName>
        <fullName evidence="2">Uncharacterized protein</fullName>
    </submittedName>
</protein>
<organism evidence="2 3">
    <name type="scientific">Humibacillus xanthopallidus</name>
    <dbReference type="NCBI Taxonomy" id="412689"/>
    <lineage>
        <taxon>Bacteria</taxon>
        <taxon>Bacillati</taxon>
        <taxon>Actinomycetota</taxon>
        <taxon>Actinomycetes</taxon>
        <taxon>Micrococcales</taxon>
        <taxon>Intrasporangiaceae</taxon>
        <taxon>Humibacillus</taxon>
    </lineage>
</organism>
<dbReference type="AlphaFoldDB" id="A0A543PUN9"/>
<feature type="compositionally biased region" description="Basic and acidic residues" evidence="1">
    <location>
        <begin position="63"/>
        <end position="79"/>
    </location>
</feature>
<dbReference type="Gene3D" id="2.60.40.10">
    <property type="entry name" value="Immunoglobulins"/>
    <property type="match status" value="1"/>
</dbReference>
<gene>
    <name evidence="2" type="ORF">FHX52_0884</name>
</gene>
<evidence type="ECO:0000256" key="1">
    <source>
        <dbReference type="SAM" id="MobiDB-lite"/>
    </source>
</evidence>